<keyword evidence="2" id="KW-0805">Transcription regulation</keyword>
<dbReference type="AlphaFoldDB" id="A0A1L1WL17"/>
<evidence type="ECO:0000259" key="6">
    <source>
        <dbReference type="PROSITE" id="PS50066"/>
    </source>
</evidence>
<dbReference type="SUPFAM" id="SSF55455">
    <property type="entry name" value="SRF-like"/>
    <property type="match status" value="1"/>
</dbReference>
<dbReference type="PRINTS" id="PR00404">
    <property type="entry name" value="MADSDOMAIN"/>
</dbReference>
<evidence type="ECO:0000256" key="5">
    <source>
        <dbReference type="ARBA" id="ARBA00023242"/>
    </source>
</evidence>
<comment type="subcellular location">
    <subcellularLocation>
        <location evidence="1">Nucleus</location>
    </subcellularLocation>
</comment>
<keyword evidence="4" id="KW-0804">Transcription</keyword>
<dbReference type="GO" id="GO:0005634">
    <property type="term" value="C:nucleus"/>
    <property type="evidence" value="ECO:0007669"/>
    <property type="project" value="UniProtKB-SubCell"/>
</dbReference>
<protein>
    <submittedName>
        <fullName evidence="7">MADS34</fullName>
    </submittedName>
</protein>
<dbReference type="InterPro" id="IPR036879">
    <property type="entry name" value="TF_MADSbox_sf"/>
</dbReference>
<evidence type="ECO:0000256" key="1">
    <source>
        <dbReference type="ARBA" id="ARBA00004123"/>
    </source>
</evidence>
<proteinExistence type="predicted"/>
<sequence>MSYLRKLKIKRLENTSERQVTYLKRSAEILKKAKELSNIVRH</sequence>
<gene>
    <name evidence="7" type="primary">MADS34</name>
</gene>
<evidence type="ECO:0000256" key="2">
    <source>
        <dbReference type="ARBA" id="ARBA00023015"/>
    </source>
</evidence>
<evidence type="ECO:0000256" key="4">
    <source>
        <dbReference type="ARBA" id="ARBA00023163"/>
    </source>
</evidence>
<keyword evidence="3" id="KW-0238">DNA-binding</keyword>
<dbReference type="Gene3D" id="3.40.1810.10">
    <property type="entry name" value="Transcription factor, MADS-box"/>
    <property type="match status" value="1"/>
</dbReference>
<dbReference type="EMBL" id="KP241104">
    <property type="protein sequence ID" value="AIZ95430.1"/>
    <property type="molecule type" value="Genomic_DNA"/>
</dbReference>
<reference evidence="7" key="1">
    <citation type="submission" date="2014-12" db="EMBL/GenBank/DDBJ databases">
        <title>Genome-wide analysis of the MADS-box gene family gene in Apostasia odorata.</title>
        <authorList>
            <person name="Lin C.-S."/>
            <person name="Chang W.-J."/>
            <person name="Liao D.-C."/>
            <person name="Wu F.-H."/>
            <person name="Hsu C.-T."/>
            <person name="Jin X."/>
        </authorList>
    </citation>
    <scope>NUCLEOTIDE SEQUENCE</scope>
</reference>
<dbReference type="GO" id="GO:0003677">
    <property type="term" value="F:DNA binding"/>
    <property type="evidence" value="ECO:0007669"/>
    <property type="project" value="UniProtKB-KW"/>
</dbReference>
<evidence type="ECO:0000313" key="7">
    <source>
        <dbReference type="EMBL" id="AIZ95430.1"/>
    </source>
</evidence>
<accession>A0A1L1WL17</accession>
<dbReference type="PROSITE" id="PS50066">
    <property type="entry name" value="MADS_BOX_2"/>
    <property type="match status" value="1"/>
</dbReference>
<keyword evidence="5" id="KW-0539">Nucleus</keyword>
<name>A0A1L1WL17_9ASPA</name>
<evidence type="ECO:0000256" key="3">
    <source>
        <dbReference type="ARBA" id="ARBA00023125"/>
    </source>
</evidence>
<organism evidence="7">
    <name type="scientific">Apostasia odorata</name>
    <dbReference type="NCBI Taxonomy" id="280455"/>
    <lineage>
        <taxon>Eukaryota</taxon>
        <taxon>Viridiplantae</taxon>
        <taxon>Streptophyta</taxon>
        <taxon>Embryophyta</taxon>
        <taxon>Tracheophyta</taxon>
        <taxon>Spermatophyta</taxon>
        <taxon>Magnoliopsida</taxon>
        <taxon>Liliopsida</taxon>
        <taxon>Asparagales</taxon>
        <taxon>Orchidaceae</taxon>
        <taxon>Apostasioideae</taxon>
        <taxon>Apostasia</taxon>
    </lineage>
</organism>
<dbReference type="InterPro" id="IPR002100">
    <property type="entry name" value="TF_MADSbox"/>
</dbReference>
<dbReference type="GO" id="GO:0046983">
    <property type="term" value="F:protein dimerization activity"/>
    <property type="evidence" value="ECO:0007669"/>
    <property type="project" value="InterPro"/>
</dbReference>
<feature type="domain" description="MADS-box" evidence="6">
    <location>
        <begin position="5"/>
        <end position="42"/>
    </location>
</feature>
<dbReference type="Pfam" id="PF00319">
    <property type="entry name" value="SRF-TF"/>
    <property type="match status" value="1"/>
</dbReference>